<dbReference type="EMBL" id="JAENHL010000003">
    <property type="protein sequence ID" value="MBK1864813.1"/>
    <property type="molecule type" value="Genomic_DNA"/>
</dbReference>
<name>A0ACC5QWT5_9HYPH</name>
<keyword evidence="2" id="KW-1185">Reference proteome</keyword>
<protein>
    <submittedName>
        <fullName evidence="1">Uncharacterized protein</fullName>
    </submittedName>
</protein>
<organism evidence="1 2">
    <name type="scientific">Taklimakanibacter albus</name>
    <dbReference type="NCBI Taxonomy" id="2800327"/>
    <lineage>
        <taxon>Bacteria</taxon>
        <taxon>Pseudomonadati</taxon>
        <taxon>Pseudomonadota</taxon>
        <taxon>Alphaproteobacteria</taxon>
        <taxon>Hyphomicrobiales</taxon>
        <taxon>Aestuariivirgaceae</taxon>
        <taxon>Taklimakanibacter</taxon>
    </lineage>
</organism>
<evidence type="ECO:0000313" key="1">
    <source>
        <dbReference type="EMBL" id="MBK1864813.1"/>
    </source>
</evidence>
<gene>
    <name evidence="1" type="ORF">JHL16_00480</name>
</gene>
<accession>A0ACC5QWT5</accession>
<proteinExistence type="predicted"/>
<dbReference type="Proteomes" id="UP000616151">
    <property type="component" value="Unassembled WGS sequence"/>
</dbReference>
<comment type="caution">
    <text evidence="1">The sequence shown here is derived from an EMBL/GenBank/DDBJ whole genome shotgun (WGS) entry which is preliminary data.</text>
</comment>
<sequence length="125" mass="12614">MILFTALAFIVTSAGWGVAGALPGLALSHESAIASAAAATGDHHADPAAQHAPQCSESDECGDKTGHADMADSCCGSTCHVVTQAGACGQILVPIARAVERISPEDDITEAAPARLERPPRSLLG</sequence>
<reference evidence="1" key="1">
    <citation type="submission" date="2021-01" db="EMBL/GenBank/DDBJ databases">
        <authorList>
            <person name="Sun Q."/>
        </authorList>
    </citation>
    <scope>NUCLEOTIDE SEQUENCE</scope>
    <source>
        <strain evidence="1">YIM B02566</strain>
    </source>
</reference>
<evidence type="ECO:0000313" key="2">
    <source>
        <dbReference type="Proteomes" id="UP000616151"/>
    </source>
</evidence>